<dbReference type="InterPro" id="IPR008513">
    <property type="entry name" value="tRNA(Met)_cyd_acetate_ligase"/>
</dbReference>
<dbReference type="GO" id="GO:0000049">
    <property type="term" value="F:tRNA binding"/>
    <property type="evidence" value="ECO:0007669"/>
    <property type="project" value="UniProtKB-KW"/>
</dbReference>
<evidence type="ECO:0000313" key="4">
    <source>
        <dbReference type="EMBL" id="SHM87308.1"/>
    </source>
</evidence>
<comment type="catalytic activity">
    <reaction evidence="3">
        <text>cytidine(34) in elongator tRNA(Met) + acetate + ATP = N(4)-acetylcytidine(34) in elongator tRNA(Met) + AMP + diphosphate</text>
        <dbReference type="Rhea" id="RHEA:58144"/>
        <dbReference type="Rhea" id="RHEA-COMP:10693"/>
        <dbReference type="Rhea" id="RHEA-COMP:10694"/>
        <dbReference type="ChEBI" id="CHEBI:30089"/>
        <dbReference type="ChEBI" id="CHEBI:30616"/>
        <dbReference type="ChEBI" id="CHEBI:33019"/>
        <dbReference type="ChEBI" id="CHEBI:74900"/>
        <dbReference type="ChEBI" id="CHEBI:82748"/>
        <dbReference type="ChEBI" id="CHEBI:456215"/>
    </reaction>
</comment>
<keyword evidence="3" id="KW-0067">ATP-binding</keyword>
<keyword evidence="3" id="KW-0820">tRNA-binding</keyword>
<dbReference type="InterPro" id="IPR014729">
    <property type="entry name" value="Rossmann-like_a/b/a_fold"/>
</dbReference>
<feature type="binding site" evidence="3">
    <location>
        <position position="162"/>
    </location>
    <ligand>
        <name>ATP</name>
        <dbReference type="ChEBI" id="CHEBI:30616"/>
    </ligand>
</feature>
<feature type="binding site" evidence="3">
    <location>
        <position position="101"/>
    </location>
    <ligand>
        <name>ATP</name>
        <dbReference type="ChEBI" id="CHEBI:30616"/>
    </ligand>
</feature>
<keyword evidence="1 3" id="KW-0436">Ligase</keyword>
<protein>
    <recommendedName>
        <fullName evidence="3">tRNA(Met) cytidine acetate ligase</fullName>
        <ecNumber evidence="3">6.3.4.-</ecNumber>
    </recommendedName>
</protein>
<dbReference type="Gene3D" id="3.40.50.620">
    <property type="entry name" value="HUPs"/>
    <property type="match status" value="1"/>
</dbReference>
<dbReference type="GO" id="GO:0006400">
    <property type="term" value="P:tRNA modification"/>
    <property type="evidence" value="ECO:0007669"/>
    <property type="project" value="UniProtKB-UniRule"/>
</dbReference>
<evidence type="ECO:0000256" key="1">
    <source>
        <dbReference type="ARBA" id="ARBA00022598"/>
    </source>
</evidence>
<comment type="similarity">
    <text evidence="3">Belongs to the TmcAL family.</text>
</comment>
<dbReference type="Proteomes" id="UP000184184">
    <property type="component" value="Unassembled WGS sequence"/>
</dbReference>
<comment type="function">
    <text evidence="3">Catalyzes the formation of N(4)-acetylcytidine (ac(4)C) at the wobble position of elongator tRNA(Met), using acetate and ATP as substrates. First activates an acetate ion to form acetyladenylate (Ac-AMP) and then transfers the acetyl group to tRNA to form ac(4)C34.</text>
</comment>
<feature type="binding site" evidence="3">
    <location>
        <begin position="7"/>
        <end position="20"/>
    </location>
    <ligand>
        <name>ATP</name>
        <dbReference type="ChEBI" id="CHEBI:30616"/>
    </ligand>
</feature>
<keyword evidence="3" id="KW-0547">Nucleotide-binding</keyword>
<evidence type="ECO:0000313" key="5">
    <source>
        <dbReference type="Proteomes" id="UP000184184"/>
    </source>
</evidence>
<accession>A0A1M7M9D0</accession>
<dbReference type="GO" id="GO:0016740">
    <property type="term" value="F:transferase activity"/>
    <property type="evidence" value="ECO:0007669"/>
    <property type="project" value="UniProtKB-KW"/>
</dbReference>
<dbReference type="EC" id="6.3.4.-" evidence="3"/>
<comment type="subcellular location">
    <subcellularLocation>
        <location evidence="3">Cytoplasm</location>
    </subcellularLocation>
</comment>
<dbReference type="NCBIfam" id="NF010191">
    <property type="entry name" value="PRK13670.1"/>
    <property type="match status" value="1"/>
</dbReference>
<dbReference type="RefSeq" id="WP_073200543.1">
    <property type="nucleotide sequence ID" value="NZ_FRCZ01000002.1"/>
</dbReference>
<dbReference type="GO" id="GO:0005524">
    <property type="term" value="F:ATP binding"/>
    <property type="evidence" value="ECO:0007669"/>
    <property type="project" value="UniProtKB-KW"/>
</dbReference>
<name>A0A1M7M9D0_9BACI</name>
<dbReference type="HAMAP" id="MF_01539">
    <property type="entry name" value="TmcAL"/>
    <property type="match status" value="1"/>
</dbReference>
<dbReference type="SUPFAM" id="SSF52374">
    <property type="entry name" value="Nucleotidylyl transferase"/>
    <property type="match status" value="1"/>
</dbReference>
<reference evidence="4 5" key="1">
    <citation type="submission" date="2016-11" db="EMBL/GenBank/DDBJ databases">
        <authorList>
            <person name="Jaros S."/>
            <person name="Januszkiewicz K."/>
            <person name="Wedrychowicz H."/>
        </authorList>
    </citation>
    <scope>NUCLEOTIDE SEQUENCE [LARGE SCALE GENOMIC DNA]</scope>
    <source>
        <strain evidence="4 5">CGMCC 1.10681</strain>
    </source>
</reference>
<keyword evidence="3" id="KW-0963">Cytoplasm</keyword>
<dbReference type="Pfam" id="PF05636">
    <property type="entry name" value="HIGH_NTase1"/>
    <property type="match status" value="1"/>
</dbReference>
<dbReference type="PANTHER" id="PTHR37825">
    <property type="entry name" value="TRNA(MET) CYTIDINE ACETATE LIGASE"/>
    <property type="match status" value="1"/>
</dbReference>
<dbReference type="EMBL" id="FRCZ01000002">
    <property type="protein sequence ID" value="SHM87308.1"/>
    <property type="molecule type" value="Genomic_DNA"/>
</dbReference>
<dbReference type="STRING" id="1027249.SAMN05216179_1119"/>
<dbReference type="OrthoDB" id="9769796at2"/>
<dbReference type="PANTHER" id="PTHR37825:SF1">
    <property type="entry name" value="TRNA(MET) CYTIDINE ACETATE LIGASE"/>
    <property type="match status" value="1"/>
</dbReference>
<dbReference type="GO" id="GO:0016879">
    <property type="term" value="F:ligase activity, forming carbon-nitrogen bonds"/>
    <property type="evidence" value="ECO:0007669"/>
    <property type="project" value="UniProtKB-UniRule"/>
</dbReference>
<keyword evidence="5" id="KW-1185">Reference proteome</keyword>
<dbReference type="AlphaFoldDB" id="A0A1M7M9D0"/>
<sequence length="403" mass="46742">MKACGLIVEYNPYHNGHHYHFQQAKQITDSDCVIAVMSGNFLQRGEPAIIDKFSRAKIAVEQGIDLIVELPYYYAVQHSELFAKGAINILDSLQVDSICFGSEHGDIQDFTQMYQLINTNQEEYDTYLKDALKSGHSYPKANELAFIKIGGNTLSIDFTKPNNILGFQYIKNIYDLHSKIEPYTIKRIKNDYHDKEINDSIASATSIRKHLLHKKEEDIKKAVPNNTREIIENYQEKYGSWHEWGIYFPILKYRILTMSNEELKAVHGMKEGLENRIIEKAREASDFEELMDLIKTKRYTWTSLQRIFANILTNTKKITIEELVNKEELPGIRVLAMSSTGQQWLNQNKKQIKTCIYTSNKKPYPLQALDDRIDHAYYSILAPTIQQKLINQSYQKPIFKTPE</sequence>
<dbReference type="GO" id="GO:0005737">
    <property type="term" value="C:cytoplasm"/>
    <property type="evidence" value="ECO:0007669"/>
    <property type="project" value="UniProtKB-SubCell"/>
</dbReference>
<organism evidence="4 5">
    <name type="scientific">Gracilibacillus kekensis</name>
    <dbReference type="NCBI Taxonomy" id="1027249"/>
    <lineage>
        <taxon>Bacteria</taxon>
        <taxon>Bacillati</taxon>
        <taxon>Bacillota</taxon>
        <taxon>Bacilli</taxon>
        <taxon>Bacillales</taxon>
        <taxon>Bacillaceae</taxon>
        <taxon>Gracilibacillus</taxon>
    </lineage>
</organism>
<keyword evidence="3" id="KW-0694">RNA-binding</keyword>
<evidence type="ECO:0000256" key="3">
    <source>
        <dbReference type="HAMAP-Rule" id="MF_01539"/>
    </source>
</evidence>
<evidence type="ECO:0000256" key="2">
    <source>
        <dbReference type="ARBA" id="ARBA00022694"/>
    </source>
</evidence>
<gene>
    <name evidence="3" type="primary">tmcAL</name>
    <name evidence="4" type="ORF">SAMN05216179_1119</name>
</gene>
<proteinExistence type="inferred from homology"/>
<keyword evidence="2 3" id="KW-0819">tRNA processing</keyword>
<feature type="binding site" evidence="3">
    <location>
        <begin position="187"/>
        <end position="188"/>
    </location>
    <ligand>
        <name>ATP</name>
        <dbReference type="ChEBI" id="CHEBI:30616"/>
    </ligand>
</feature>
<keyword evidence="4" id="KW-0808">Transferase</keyword>